<sequence length="988" mass="107988">MSGSETARGPAASIHSNPDPADPLPTSLQSLGRAVYDRRPEYVRPHRIRIKIGTWNVAACPGTDKDLAAWFIDGGGLDGSVSVLKPSHTTPEGDAATDGQNPGGVRLVGGDSIGLYVLGLQEIVDLSLAGEAYNRMYAESPMDKWRAALEAAMPPGYELVSAEQMSGLALLIYASPEVARTVTNVSTVQVGTGLLGYMGNKGAISTRVVLGETTRVVFVNSHLASGPDPAHLDRRCWDIGQVLSRTQFEAVPQGGVVEDAPETIGDEDFAFWFGDLNFRVDGLPGEDIRRLLRLHTQGEYDLSRRSRRSSSSLEEGVIIMKSSSGDTEDEVTDRSTSPSPNVSQVDTEDPSLPDPDNFLPKEDSDDEDFLPDPHEDPASLQATLDSLLPHDQLQRVMRAQKILHEGWQEAPITFLPTYKYDVGTVGLFDSSEKKRAPSWCDRILYRTRQNLDSYREKIRQAEASKKRDEEMKALGIDKAADDDDILFSYDPSEDAAPVVEYDYDEYDGAADAPDTATAETQGADRIRMEAYVAHQRITSSDHKPVTSVFTLNYDAAVPHLKAKVHAEVARELDRAENEGRPNVTVVVERQNRGPDRRGSNRRKSSGHEIGVDNDAVEFGDVAFLAKGTCSLTVANTGGVPASFSFVDKPSAADDGSSSMTWLTSRFISTSPPPEEDKLPDLGRDVTLQPGETVSVLLEALVSSPSLAQSLNYGRTTLEDVLVLRVQEGRDCFIPVRATWLPTSFSRSVEELTRIPSGGIRAFLSAEGIHGAIPYDKPVNFAAPRELLKLIEALESLLERAVADENMLEGCAVPREEGWPFDSSTWRVPEPTRSEAKANLAAALDTDSPLVAALPVDLPATQHLEILSEILLLFLKSLTDGLIPSSIFPRLPALSKEVEDTKTAVLDVLSSDSPSHNVSFVFLTATLCRFVEMLPRSERKGLSRVIRGEEGRRVRDRVAAAFAGAVFRVGDRKDEERARGILEIFLRRD</sequence>
<feature type="compositionally biased region" description="Basic and acidic residues" evidence="2">
    <location>
        <begin position="589"/>
        <end position="598"/>
    </location>
</feature>
<keyword evidence="1" id="KW-0175">Coiled coil</keyword>
<dbReference type="GO" id="GO:0046856">
    <property type="term" value="P:phosphatidylinositol dephosphorylation"/>
    <property type="evidence" value="ECO:0007669"/>
    <property type="project" value="InterPro"/>
</dbReference>
<proteinExistence type="predicted"/>
<feature type="domain" description="Inositol polyphosphate-related phosphatase" evidence="3">
    <location>
        <begin position="46"/>
        <end position="480"/>
    </location>
</feature>
<dbReference type="InterPro" id="IPR046985">
    <property type="entry name" value="IP5"/>
</dbReference>
<dbReference type="GO" id="GO:0004439">
    <property type="term" value="F:phosphatidylinositol-4,5-bisphosphate 5-phosphatase activity"/>
    <property type="evidence" value="ECO:0007669"/>
    <property type="project" value="TreeGrafter"/>
</dbReference>
<protein>
    <submittedName>
        <fullName evidence="4">Related to inositol polyphosphate 5-phosphatase ocrl-1</fullName>
    </submittedName>
</protein>
<dbReference type="Gene3D" id="2.60.40.10">
    <property type="entry name" value="Immunoglobulins"/>
    <property type="match status" value="1"/>
</dbReference>
<evidence type="ECO:0000256" key="2">
    <source>
        <dbReference type="SAM" id="MobiDB-lite"/>
    </source>
</evidence>
<evidence type="ECO:0000256" key="1">
    <source>
        <dbReference type="SAM" id="Coils"/>
    </source>
</evidence>
<dbReference type="Proteomes" id="UP001187682">
    <property type="component" value="Unassembled WGS sequence"/>
</dbReference>
<dbReference type="PANTHER" id="PTHR11200">
    <property type="entry name" value="INOSITOL 5-PHOSPHATASE"/>
    <property type="match status" value="1"/>
</dbReference>
<dbReference type="Pfam" id="PF21310">
    <property type="entry name" value="OCRL-like_ASH"/>
    <property type="match status" value="1"/>
</dbReference>
<evidence type="ECO:0000313" key="4">
    <source>
        <dbReference type="EMBL" id="SPN98703.1"/>
    </source>
</evidence>
<feature type="region of interest" description="Disordered" evidence="2">
    <location>
        <begin position="313"/>
        <end position="379"/>
    </location>
</feature>
<evidence type="ECO:0000259" key="3">
    <source>
        <dbReference type="SMART" id="SM00128"/>
    </source>
</evidence>
<comment type="caution">
    <text evidence="4">The sequence shown here is derived from an EMBL/GenBank/DDBJ whole genome shotgun (WGS) entry which is preliminary data.</text>
</comment>
<dbReference type="Pfam" id="PF22669">
    <property type="entry name" value="Exo_endo_phos2"/>
    <property type="match status" value="2"/>
</dbReference>
<dbReference type="EMBL" id="ONZQ02000002">
    <property type="protein sequence ID" value="SPN98703.1"/>
    <property type="molecule type" value="Genomic_DNA"/>
</dbReference>
<dbReference type="InterPro" id="IPR000300">
    <property type="entry name" value="IPPc"/>
</dbReference>
<feature type="region of interest" description="Disordered" evidence="2">
    <location>
        <begin position="575"/>
        <end position="608"/>
    </location>
</feature>
<keyword evidence="5" id="KW-1185">Reference proteome</keyword>
<dbReference type="Gene3D" id="3.60.10.10">
    <property type="entry name" value="Endonuclease/exonuclease/phosphatase"/>
    <property type="match status" value="1"/>
</dbReference>
<dbReference type="InterPro" id="IPR048869">
    <property type="entry name" value="OCRL-1_2_ASH"/>
</dbReference>
<accession>A0AAE8MTS6</accession>
<evidence type="ECO:0000313" key="5">
    <source>
        <dbReference type="Proteomes" id="UP001187682"/>
    </source>
</evidence>
<feature type="compositionally biased region" description="Polar residues" evidence="2">
    <location>
        <begin position="334"/>
        <end position="345"/>
    </location>
</feature>
<dbReference type="PANTHER" id="PTHR11200:SF300">
    <property type="entry name" value="TYPE II INOSITOL 1,4,5-TRISPHOSPHATE 5-PHOSPHATASE"/>
    <property type="match status" value="1"/>
</dbReference>
<dbReference type="InterPro" id="IPR013783">
    <property type="entry name" value="Ig-like_fold"/>
</dbReference>
<dbReference type="SUPFAM" id="SSF56219">
    <property type="entry name" value="DNase I-like"/>
    <property type="match status" value="1"/>
</dbReference>
<organism evidence="4 5">
    <name type="scientific">Cephalotrichum gorgonifer</name>
    <dbReference type="NCBI Taxonomy" id="2041049"/>
    <lineage>
        <taxon>Eukaryota</taxon>
        <taxon>Fungi</taxon>
        <taxon>Dikarya</taxon>
        <taxon>Ascomycota</taxon>
        <taxon>Pezizomycotina</taxon>
        <taxon>Sordariomycetes</taxon>
        <taxon>Hypocreomycetidae</taxon>
        <taxon>Microascales</taxon>
        <taxon>Microascaceae</taxon>
        <taxon>Cephalotrichum</taxon>
    </lineage>
</organism>
<feature type="coiled-coil region" evidence="1">
    <location>
        <begin position="444"/>
        <end position="471"/>
    </location>
</feature>
<dbReference type="SMART" id="SM00128">
    <property type="entry name" value="IPPc"/>
    <property type="match status" value="1"/>
</dbReference>
<name>A0AAE8MTS6_9PEZI</name>
<feature type="region of interest" description="Disordered" evidence="2">
    <location>
        <begin position="1"/>
        <end position="28"/>
    </location>
</feature>
<dbReference type="AlphaFoldDB" id="A0AAE8MTS6"/>
<gene>
    <name evidence="4" type="ORF">DNG_01747</name>
</gene>
<reference evidence="4" key="1">
    <citation type="submission" date="2018-03" db="EMBL/GenBank/DDBJ databases">
        <authorList>
            <person name="Guldener U."/>
        </authorList>
    </citation>
    <scope>NUCLEOTIDE SEQUENCE</scope>
</reference>
<dbReference type="InterPro" id="IPR036691">
    <property type="entry name" value="Endo/exonu/phosph_ase_sf"/>
</dbReference>